<dbReference type="Proteomes" id="UP000193749">
    <property type="component" value="Unassembled WGS sequence"/>
</dbReference>
<protein>
    <submittedName>
        <fullName evidence="5">Peptidase M20</fullName>
    </submittedName>
</protein>
<evidence type="ECO:0000313" key="5">
    <source>
        <dbReference type="EMBL" id="ORM89235.1"/>
    </source>
</evidence>
<dbReference type="Gene3D" id="3.30.70.360">
    <property type="match status" value="1"/>
</dbReference>
<feature type="region of interest" description="Disordered" evidence="4">
    <location>
        <begin position="451"/>
        <end position="475"/>
    </location>
</feature>
<dbReference type="PANTHER" id="PTHR43270:SF4">
    <property type="entry name" value="CARNOSINE DIPEPTIDASE 2, ISOFORM A"/>
    <property type="match status" value="1"/>
</dbReference>
<evidence type="ECO:0000256" key="4">
    <source>
        <dbReference type="SAM" id="MobiDB-lite"/>
    </source>
</evidence>
<dbReference type="InterPro" id="IPR002933">
    <property type="entry name" value="Peptidase_M20"/>
</dbReference>
<evidence type="ECO:0000313" key="6">
    <source>
        <dbReference type="Proteomes" id="UP000193749"/>
    </source>
</evidence>
<name>A0A1X1EJZ4_PANCY</name>
<evidence type="ECO:0000256" key="2">
    <source>
        <dbReference type="ARBA" id="ARBA00022723"/>
    </source>
</evidence>
<dbReference type="PANTHER" id="PTHR43270">
    <property type="entry name" value="BETA-ALA-HIS DIPEPTIDASE"/>
    <property type="match status" value="1"/>
</dbReference>
<evidence type="ECO:0000256" key="1">
    <source>
        <dbReference type="ARBA" id="ARBA00022670"/>
    </source>
</evidence>
<dbReference type="Pfam" id="PF01546">
    <property type="entry name" value="Peptidase_M20"/>
    <property type="match status" value="1"/>
</dbReference>
<dbReference type="AlphaFoldDB" id="A0A1X1EJZ4"/>
<dbReference type="GO" id="GO:0008233">
    <property type="term" value="F:peptidase activity"/>
    <property type="evidence" value="ECO:0007669"/>
    <property type="project" value="UniProtKB-KW"/>
</dbReference>
<dbReference type="InterPro" id="IPR051458">
    <property type="entry name" value="Cyt/Met_Dipeptidase"/>
</dbReference>
<gene>
    <name evidence="5" type="ORF">HA50_21525</name>
</gene>
<dbReference type="GO" id="GO:0046872">
    <property type="term" value="F:metal ion binding"/>
    <property type="evidence" value="ECO:0007669"/>
    <property type="project" value="UniProtKB-KW"/>
</dbReference>
<evidence type="ECO:0000256" key="3">
    <source>
        <dbReference type="ARBA" id="ARBA00022801"/>
    </source>
</evidence>
<reference evidence="5 6" key="1">
    <citation type="journal article" date="2017" name="Antonie Van Leeuwenhoek">
        <title>Phylogenomic resolution of the bacterial genus Pantoea and its relationship with Erwinia and Tatumella.</title>
        <authorList>
            <person name="Palmer M."/>
            <person name="Steenkamp E.T."/>
            <person name="Coetzee M.P."/>
            <person name="Chan W.Y."/>
            <person name="van Zyl E."/>
            <person name="De Maayer P."/>
            <person name="Coutinho T.A."/>
            <person name="Blom J."/>
            <person name="Smits T.H."/>
            <person name="Duffy B."/>
            <person name="Venter S.N."/>
        </authorList>
    </citation>
    <scope>NUCLEOTIDE SEQUENCE [LARGE SCALE GENOMIC DNA]</scope>
    <source>
        <strain evidence="5 6">LMG 2657</strain>
    </source>
</reference>
<comment type="caution">
    <text evidence="5">The sequence shown here is derived from an EMBL/GenBank/DDBJ whole genome shotgun (WGS) entry which is preliminary data.</text>
</comment>
<dbReference type="Gene3D" id="3.40.630.10">
    <property type="entry name" value="Zn peptidases"/>
    <property type="match status" value="1"/>
</dbReference>
<dbReference type="EMBL" id="MLJI01000002">
    <property type="protein sequence ID" value="ORM89235.1"/>
    <property type="molecule type" value="Genomic_DNA"/>
</dbReference>
<keyword evidence="2" id="KW-0479">Metal-binding</keyword>
<keyword evidence="6" id="KW-1185">Reference proteome</keyword>
<dbReference type="SUPFAM" id="SSF53187">
    <property type="entry name" value="Zn-dependent exopeptidases"/>
    <property type="match status" value="1"/>
</dbReference>
<proteinExistence type="predicted"/>
<keyword evidence="3" id="KW-0378">Hydrolase</keyword>
<dbReference type="STRING" id="55209.HA50_21525"/>
<sequence length="475" mass="50978">MSRLAATLDLLSELTCWPSVAGQLAAQRGLAAWLESWMVEQLHATAIYPVNTQPADTPPVVHVRIDTGASKTVVLYNMYDVMPADDAGWDVPPFTGGVCHWDELGDVFVGRGAENNKGPVAAMLILLRELLQDQQLAFNLEILLEGEEEIGSGTLRRYLAQQPCPVSPAEAVLFPSLCEYGGGAPRVYLGFTGLANGRLSVTGGDWGGPSSAIHASNAGWIANPAWRLVQALDAIAPASQSGVLGYIAPDEEATGLLTTLAQSFSIDDELRFRRSQRLMIEGDTVTCLQTLLGSAVLTLAELHSDPTGGRGVIPYCASAELAFRIPPDFDQDAMISAAQQRLAQPDLSGTTLELLDRYPGTRFRRHARGVDELIASYQTLGAEPQIWPWAPGCAPAYAFAAIAPAFLIGGLGHGGNAHAVNEFVTLTGLERFQQSLSLWLTAFNDPAFGRVAPHQGNTREVPKQNITGNNHEDSR</sequence>
<dbReference type="OrthoDB" id="9761532at2"/>
<accession>A0A1X1EJZ4</accession>
<organism evidence="5 6">
    <name type="scientific">Pantoea cypripedii</name>
    <name type="common">Pectobacterium cypripedii</name>
    <name type="synonym">Erwinia cypripedii</name>
    <dbReference type="NCBI Taxonomy" id="55209"/>
    <lineage>
        <taxon>Bacteria</taxon>
        <taxon>Pseudomonadati</taxon>
        <taxon>Pseudomonadota</taxon>
        <taxon>Gammaproteobacteria</taxon>
        <taxon>Enterobacterales</taxon>
        <taxon>Erwiniaceae</taxon>
        <taxon>Pantoea</taxon>
    </lineage>
</organism>
<keyword evidence="1" id="KW-0645">Protease</keyword>
<dbReference type="RefSeq" id="WP_084878942.1">
    <property type="nucleotide sequence ID" value="NZ_JAGGMY010000006.1"/>
</dbReference>
<dbReference type="GO" id="GO:0006508">
    <property type="term" value="P:proteolysis"/>
    <property type="evidence" value="ECO:0007669"/>
    <property type="project" value="UniProtKB-KW"/>
</dbReference>